<proteinExistence type="predicted"/>
<accession>A0A0B7KF52</accession>
<sequence>MDSKLGADRISTDEASILYSYESNDMTYEFTNNTFKKISRLPFNRPWADGTPFEWSRPWNHERITNEVNALKLISQRTTIPVPKIIDYGYYEDGRRYLVTELIEGVTLKDIQQLGCSKPMGQKHTLVTPCKTCSDQAYASALQFIEDHVLPQLAMLKAKERGIDGFVMPPSWLSPIMAPWKGKKSWKTLPLDESKYTFQHGDLAAHNIMMDPMLIISVNLAQAIADFLEEEYLECYESWGDKAQLDGLIQTGQLPRPALLNHAQSI</sequence>
<dbReference type="SUPFAM" id="SSF56112">
    <property type="entry name" value="Protein kinase-like (PK-like)"/>
    <property type="match status" value="1"/>
</dbReference>
<name>A0A0B7KF52_BIOOC</name>
<organism evidence="1">
    <name type="scientific">Bionectria ochroleuca</name>
    <name type="common">Gliocladium roseum</name>
    <dbReference type="NCBI Taxonomy" id="29856"/>
    <lineage>
        <taxon>Eukaryota</taxon>
        <taxon>Fungi</taxon>
        <taxon>Dikarya</taxon>
        <taxon>Ascomycota</taxon>
        <taxon>Pezizomycotina</taxon>
        <taxon>Sordariomycetes</taxon>
        <taxon>Hypocreomycetidae</taxon>
        <taxon>Hypocreales</taxon>
        <taxon>Bionectriaceae</taxon>
        <taxon>Clonostachys</taxon>
    </lineage>
</organism>
<evidence type="ECO:0008006" key="2">
    <source>
        <dbReference type="Google" id="ProtNLM"/>
    </source>
</evidence>
<dbReference type="InterPro" id="IPR011009">
    <property type="entry name" value="Kinase-like_dom_sf"/>
</dbReference>
<dbReference type="EMBL" id="CDPU01000062">
    <property type="protein sequence ID" value="CEO56213.1"/>
    <property type="molecule type" value="Genomic_DNA"/>
</dbReference>
<dbReference type="AlphaFoldDB" id="A0A0B7KF52"/>
<gene>
    <name evidence="1" type="ORF">BN869_000012271_1</name>
</gene>
<reference evidence="1" key="1">
    <citation type="submission" date="2015-01" db="EMBL/GenBank/DDBJ databases">
        <authorList>
            <person name="Durling Mikael"/>
        </authorList>
    </citation>
    <scope>NUCLEOTIDE SEQUENCE</scope>
</reference>
<evidence type="ECO:0000313" key="1">
    <source>
        <dbReference type="EMBL" id="CEO56213.1"/>
    </source>
</evidence>
<protein>
    <recommendedName>
        <fullName evidence="2">Aminoglycoside phosphotransferase domain-containing protein</fullName>
    </recommendedName>
</protein>